<evidence type="ECO:0000313" key="2">
    <source>
        <dbReference type="Proteomes" id="UP000029223"/>
    </source>
</evidence>
<evidence type="ECO:0000313" key="1">
    <source>
        <dbReference type="EMBL" id="GAL27520.1"/>
    </source>
</evidence>
<protein>
    <submittedName>
        <fullName evidence="1">Legionaminic acid biosynthesis protein PtmG</fullName>
    </submittedName>
</protein>
<sequence>MTTSRLTNLGLPLDVKFCTQCVISNQRPSSTIEFKNHQGEKKKVIHFDEHGVCSACRYHQEKELKLDWEAREQQLLNLLDKYRRNDGRYDVIVPGSGGKDSAFTAHILKYKYGMNHLP</sequence>
<proteinExistence type="predicted"/>
<dbReference type="EMBL" id="BBMS01000030">
    <property type="protein sequence ID" value="GAL27520.1"/>
    <property type="molecule type" value="Genomic_DNA"/>
</dbReference>
<comment type="caution">
    <text evidence="1">The sequence shown here is derived from an EMBL/GenBank/DDBJ whole genome shotgun (WGS) entry which is preliminary data.</text>
</comment>
<accession>A0ABQ0JFI4</accession>
<name>A0ABQ0JFI4_9VIBR</name>
<keyword evidence="2" id="KW-1185">Reference proteome</keyword>
<dbReference type="SUPFAM" id="SSF52402">
    <property type="entry name" value="Adenine nucleotide alpha hydrolases-like"/>
    <property type="match status" value="1"/>
</dbReference>
<reference evidence="2" key="1">
    <citation type="submission" date="2014-09" db="EMBL/GenBank/DDBJ databases">
        <title>Vibrio variabilis JCM 19239. (C206) whole genome shotgun sequence.</title>
        <authorList>
            <person name="Sawabe T."/>
            <person name="Meirelles P."/>
            <person name="Nakanishi M."/>
            <person name="Sayaka M."/>
            <person name="Hattori M."/>
            <person name="Ohkuma M."/>
        </authorList>
    </citation>
    <scope>NUCLEOTIDE SEQUENCE [LARGE SCALE GENOMIC DNA]</scope>
    <source>
        <strain evidence="2">JCM 19239</strain>
    </source>
</reference>
<gene>
    <name evidence="1" type="ORF">JCM19239_2482</name>
</gene>
<organism evidence="1 2">
    <name type="scientific">Vibrio variabilis</name>
    <dbReference type="NCBI Taxonomy" id="990271"/>
    <lineage>
        <taxon>Bacteria</taxon>
        <taxon>Pseudomonadati</taxon>
        <taxon>Pseudomonadota</taxon>
        <taxon>Gammaproteobacteria</taxon>
        <taxon>Vibrionales</taxon>
        <taxon>Vibrionaceae</taxon>
        <taxon>Vibrio</taxon>
    </lineage>
</organism>
<dbReference type="Proteomes" id="UP000029223">
    <property type="component" value="Unassembled WGS sequence"/>
</dbReference>